<comment type="caution">
    <text evidence="1">The sequence shown here is derived from an EMBL/GenBank/DDBJ whole genome shotgun (WGS) entry which is preliminary data.</text>
</comment>
<name>A0A4R7JB06_9ACTN</name>
<dbReference type="EMBL" id="SOAW01000001">
    <property type="protein sequence ID" value="TDT34106.1"/>
    <property type="molecule type" value="Genomic_DNA"/>
</dbReference>
<dbReference type="Proteomes" id="UP000295371">
    <property type="component" value="Unassembled WGS sequence"/>
</dbReference>
<proteinExistence type="predicted"/>
<reference evidence="1 2" key="1">
    <citation type="submission" date="2019-03" db="EMBL/GenBank/DDBJ databases">
        <title>Genomic Encyclopedia of Archaeal and Bacterial Type Strains, Phase II (KMG-II): from individual species to whole genera.</title>
        <authorList>
            <person name="Goeker M."/>
        </authorList>
    </citation>
    <scope>NUCLEOTIDE SEQUENCE [LARGE SCALE GENOMIC DNA]</scope>
    <source>
        <strain evidence="1 2">DSM 24323</strain>
    </source>
</reference>
<protein>
    <submittedName>
        <fullName evidence="1">Uncharacterized protein (TIGR03089 family)</fullName>
    </submittedName>
</protein>
<dbReference type="RefSeq" id="WP_133754527.1">
    <property type="nucleotide sequence ID" value="NZ_SOAW01000001.1"/>
</dbReference>
<dbReference type="AlphaFoldDB" id="A0A4R7JB06"/>
<keyword evidence="2" id="KW-1185">Reference proteome</keyword>
<evidence type="ECO:0000313" key="1">
    <source>
        <dbReference type="EMBL" id="TDT34106.1"/>
    </source>
</evidence>
<organism evidence="1 2">
    <name type="scientific">Naumannella halotolerans</name>
    <dbReference type="NCBI Taxonomy" id="993414"/>
    <lineage>
        <taxon>Bacteria</taxon>
        <taxon>Bacillati</taxon>
        <taxon>Actinomycetota</taxon>
        <taxon>Actinomycetes</taxon>
        <taxon>Propionibacteriales</taxon>
        <taxon>Propionibacteriaceae</taxon>
        <taxon>Naumannella</taxon>
    </lineage>
</organism>
<evidence type="ECO:0000313" key="2">
    <source>
        <dbReference type="Proteomes" id="UP000295371"/>
    </source>
</evidence>
<accession>A0A4R7JB06</accession>
<sequence>MPTPVDLLAERVRHDGARPLLTQYRDGARTELSAASFANWVDKTVNWLDEEDLTDLDGTGESLLAIELALTEPAHWMTFVWWMAAWQAGLPVTPVPAAEAAVRVGGPTITAGGAEFVIGCSLHPFAMPGPVAPGVLDFSDEVRPQPDVHQAAPVDPERPAWLDRRGEVTVAGLLDDLTPTTRVGLLTTPTDAWTALRQGLLSPLLGGGSAVLVSGTVSDAELATITRSEGIRSD</sequence>
<dbReference type="NCBIfam" id="TIGR03089">
    <property type="entry name" value="TIGR03089 family protein"/>
    <property type="match status" value="1"/>
</dbReference>
<dbReference type="OrthoDB" id="3396763at2"/>
<dbReference type="SUPFAM" id="SSF56801">
    <property type="entry name" value="Acetyl-CoA synthetase-like"/>
    <property type="match status" value="1"/>
</dbReference>
<dbReference type="InterPro" id="IPR017523">
    <property type="entry name" value="Rv3268"/>
</dbReference>
<gene>
    <name evidence="1" type="ORF">CLV29_1758</name>
</gene>